<dbReference type="EMBL" id="BARV01020453">
    <property type="protein sequence ID" value="GAI27508.1"/>
    <property type="molecule type" value="Genomic_DNA"/>
</dbReference>
<protein>
    <submittedName>
        <fullName evidence="1">Uncharacterized protein</fullName>
    </submittedName>
</protein>
<reference evidence="1" key="1">
    <citation type="journal article" date="2014" name="Front. Microbiol.">
        <title>High frequency of phylogenetically diverse reductive dehalogenase-homologous genes in deep subseafloor sedimentary metagenomes.</title>
        <authorList>
            <person name="Kawai M."/>
            <person name="Futagami T."/>
            <person name="Toyoda A."/>
            <person name="Takaki Y."/>
            <person name="Nishi S."/>
            <person name="Hori S."/>
            <person name="Arai W."/>
            <person name="Tsubouchi T."/>
            <person name="Morono Y."/>
            <person name="Uchiyama I."/>
            <person name="Ito T."/>
            <person name="Fujiyama A."/>
            <person name="Inagaki F."/>
            <person name="Takami H."/>
        </authorList>
    </citation>
    <scope>NUCLEOTIDE SEQUENCE</scope>
    <source>
        <strain evidence="1">Expedition CK06-06</strain>
    </source>
</reference>
<organism evidence="1">
    <name type="scientific">marine sediment metagenome</name>
    <dbReference type="NCBI Taxonomy" id="412755"/>
    <lineage>
        <taxon>unclassified sequences</taxon>
        <taxon>metagenomes</taxon>
        <taxon>ecological metagenomes</taxon>
    </lineage>
</organism>
<dbReference type="AlphaFoldDB" id="X1M8A6"/>
<evidence type="ECO:0000313" key="1">
    <source>
        <dbReference type="EMBL" id="GAI27508.1"/>
    </source>
</evidence>
<gene>
    <name evidence="1" type="ORF">S06H3_34132</name>
</gene>
<comment type="caution">
    <text evidence="1">The sequence shown here is derived from an EMBL/GenBank/DDBJ whole genome shotgun (WGS) entry which is preliminary data.</text>
</comment>
<name>X1M8A6_9ZZZZ</name>
<sequence>MPYVKILFLPYISAILPKGTRNIAAARRYEVATQLNKTAFIANSCPIDGSAMLMEELIKGVTKEANAATNKAALLVATLFILILSIII</sequence>
<proteinExistence type="predicted"/>
<accession>X1M8A6</accession>